<comment type="caution">
    <text evidence="2">The sequence shown here is derived from an EMBL/GenBank/DDBJ whole genome shotgun (WGS) entry which is preliminary data.</text>
</comment>
<dbReference type="AlphaFoldDB" id="A0A438CHR0"/>
<protein>
    <submittedName>
        <fullName evidence="2">Uncharacterized protein</fullName>
    </submittedName>
</protein>
<dbReference type="EMBL" id="QGNW01002220">
    <property type="protein sequence ID" value="RVW22761.1"/>
    <property type="molecule type" value="Genomic_DNA"/>
</dbReference>
<gene>
    <name evidence="2" type="ORF">CK203_099357</name>
</gene>
<evidence type="ECO:0000313" key="2">
    <source>
        <dbReference type="EMBL" id="RVW22761.1"/>
    </source>
</evidence>
<organism evidence="2 3">
    <name type="scientific">Vitis vinifera</name>
    <name type="common">Grape</name>
    <dbReference type="NCBI Taxonomy" id="29760"/>
    <lineage>
        <taxon>Eukaryota</taxon>
        <taxon>Viridiplantae</taxon>
        <taxon>Streptophyta</taxon>
        <taxon>Embryophyta</taxon>
        <taxon>Tracheophyta</taxon>
        <taxon>Spermatophyta</taxon>
        <taxon>Magnoliopsida</taxon>
        <taxon>eudicotyledons</taxon>
        <taxon>Gunneridae</taxon>
        <taxon>Pentapetalae</taxon>
        <taxon>rosids</taxon>
        <taxon>Vitales</taxon>
        <taxon>Vitaceae</taxon>
        <taxon>Viteae</taxon>
        <taxon>Vitis</taxon>
    </lineage>
</organism>
<dbReference type="Proteomes" id="UP000288805">
    <property type="component" value="Unassembled WGS sequence"/>
</dbReference>
<reference evidence="2 3" key="1">
    <citation type="journal article" date="2018" name="PLoS Genet.">
        <title>Population sequencing reveals clonal diversity and ancestral inbreeding in the grapevine cultivar Chardonnay.</title>
        <authorList>
            <person name="Roach M.J."/>
            <person name="Johnson D.L."/>
            <person name="Bohlmann J."/>
            <person name="van Vuuren H.J."/>
            <person name="Jones S.J."/>
            <person name="Pretorius I.S."/>
            <person name="Schmidt S.A."/>
            <person name="Borneman A.R."/>
        </authorList>
    </citation>
    <scope>NUCLEOTIDE SEQUENCE [LARGE SCALE GENOMIC DNA]</scope>
    <source>
        <strain evidence="3">cv. Chardonnay</strain>
        <tissue evidence="2">Leaf</tissue>
    </source>
</reference>
<name>A0A438CHR0_VITVI</name>
<evidence type="ECO:0000313" key="3">
    <source>
        <dbReference type="Proteomes" id="UP000288805"/>
    </source>
</evidence>
<feature type="compositionally biased region" description="Polar residues" evidence="1">
    <location>
        <begin position="94"/>
        <end position="111"/>
    </location>
</feature>
<accession>A0A438CHR0</accession>
<proteinExistence type="predicted"/>
<feature type="region of interest" description="Disordered" evidence="1">
    <location>
        <begin position="73"/>
        <end position="175"/>
    </location>
</feature>
<evidence type="ECO:0000256" key="1">
    <source>
        <dbReference type="SAM" id="MobiDB-lite"/>
    </source>
</evidence>
<sequence>MSLKILGRGKTLKKKFTKAFHTPLRKFRKCHPVPLLWFDPLFTPPPPSHLTPLSLSHSTPPFEQTRGALAALSQSRTLRQRASFAQRKYETRRPATTQEATASHPQSSVQNPLAKRARTSGPGESSKVSQYEPLVATHARASADSELPSDMSPGSIIRCPMLTTPPIKGNSDYKSRPFHSEFYFD</sequence>